<keyword evidence="2" id="KW-1185">Reference proteome</keyword>
<dbReference type="AlphaFoldDB" id="A0A6L6WMR0"/>
<sequence>MDQIPELALPFIKETGYFNKFPDAELSVLASFYPDTDKPLTCELTPGAFLWGGMGLQRLAELSDRFETLRFIFIMRNPADRAVSHFFSPARMKRRREYLSTEHFEELEQASFRNELLSEKDAILDWVAGLGKKVDSAPMPQIKTTMIWASLYGLHELRLRIFLESHGINFSFLKLEVTDLINADTQARVLEKIVAFLDLPPRQLSALPKTVRSNVSSGYNKTAFCKIAQPIIEDVEKALIQYI</sequence>
<protein>
    <recommendedName>
        <fullName evidence="3">Sulfotransferase domain-containing protein</fullName>
    </recommendedName>
</protein>
<evidence type="ECO:0000313" key="2">
    <source>
        <dbReference type="Proteomes" id="UP000478892"/>
    </source>
</evidence>
<dbReference type="EMBL" id="WQLV01000024">
    <property type="protein sequence ID" value="MVO18518.1"/>
    <property type="molecule type" value="Genomic_DNA"/>
</dbReference>
<organism evidence="1 2">
    <name type="scientific">Parasedimentitalea huanghaiensis</name>
    <dbReference type="NCBI Taxonomy" id="2682100"/>
    <lineage>
        <taxon>Bacteria</taxon>
        <taxon>Pseudomonadati</taxon>
        <taxon>Pseudomonadota</taxon>
        <taxon>Alphaproteobacteria</taxon>
        <taxon>Rhodobacterales</taxon>
        <taxon>Paracoccaceae</taxon>
        <taxon>Parasedimentitalea</taxon>
    </lineage>
</organism>
<evidence type="ECO:0000313" key="1">
    <source>
        <dbReference type="EMBL" id="MVO18518.1"/>
    </source>
</evidence>
<comment type="caution">
    <text evidence="1">The sequence shown here is derived from an EMBL/GenBank/DDBJ whole genome shotgun (WGS) entry which is preliminary data.</text>
</comment>
<name>A0A6L6WMR0_9RHOB</name>
<dbReference type="InterPro" id="IPR027417">
    <property type="entry name" value="P-loop_NTPase"/>
</dbReference>
<accession>A0A6L6WMR0</accession>
<dbReference type="Gene3D" id="3.40.50.300">
    <property type="entry name" value="P-loop containing nucleotide triphosphate hydrolases"/>
    <property type="match status" value="1"/>
</dbReference>
<reference evidence="1 2" key="1">
    <citation type="submission" date="2019-12" db="EMBL/GenBank/DDBJ databases">
        <authorList>
            <person name="Zhang Y.-J."/>
        </authorList>
    </citation>
    <scope>NUCLEOTIDE SEQUENCE [LARGE SCALE GENOMIC DNA]</scope>
    <source>
        <strain evidence="1 2">CY05</strain>
    </source>
</reference>
<dbReference type="SUPFAM" id="SSF52540">
    <property type="entry name" value="P-loop containing nucleoside triphosphate hydrolases"/>
    <property type="match status" value="1"/>
</dbReference>
<evidence type="ECO:0008006" key="3">
    <source>
        <dbReference type="Google" id="ProtNLM"/>
    </source>
</evidence>
<proteinExistence type="predicted"/>
<dbReference type="Proteomes" id="UP000478892">
    <property type="component" value="Unassembled WGS sequence"/>
</dbReference>
<gene>
    <name evidence="1" type="ORF">GO984_22160</name>
</gene>